<name>B8C6Z9_THAPS</name>
<dbReference type="PANTHER" id="PTHR20932">
    <property type="entry name" value="LYSM AND PUTATIVE PEPTIDOGLYCAN-BINDING DOMAIN-CONTAINING PROTEIN"/>
    <property type="match status" value="1"/>
</dbReference>
<proteinExistence type="predicted"/>
<dbReference type="PaxDb" id="35128-Thaps23771"/>
<dbReference type="PANTHER" id="PTHR20932:SF8">
    <property type="entry name" value="LD22649P"/>
    <property type="match status" value="1"/>
</dbReference>
<dbReference type="HOGENOM" id="CLU_1405127_0_0_1"/>
<dbReference type="eggNOG" id="ENOG502RUKS">
    <property type="taxonomic scope" value="Eukaryota"/>
</dbReference>
<reference evidence="2 3" key="1">
    <citation type="journal article" date="2004" name="Science">
        <title>The genome of the diatom Thalassiosira pseudonana: ecology, evolution, and metabolism.</title>
        <authorList>
            <person name="Armbrust E.V."/>
            <person name="Berges J.A."/>
            <person name="Bowler C."/>
            <person name="Green B.R."/>
            <person name="Martinez D."/>
            <person name="Putnam N.H."/>
            <person name="Zhou S."/>
            <person name="Allen A.E."/>
            <person name="Apt K.E."/>
            <person name="Bechner M."/>
            <person name="Brzezinski M.A."/>
            <person name="Chaal B.K."/>
            <person name="Chiovitti A."/>
            <person name="Davis A.K."/>
            <person name="Demarest M.S."/>
            <person name="Detter J.C."/>
            <person name="Glavina T."/>
            <person name="Goodstein D."/>
            <person name="Hadi M.Z."/>
            <person name="Hellsten U."/>
            <person name="Hildebrand M."/>
            <person name="Jenkins B.D."/>
            <person name="Jurka J."/>
            <person name="Kapitonov V.V."/>
            <person name="Kroger N."/>
            <person name="Lau W.W."/>
            <person name="Lane T.W."/>
            <person name="Larimer F.W."/>
            <person name="Lippmeier J.C."/>
            <person name="Lucas S."/>
            <person name="Medina M."/>
            <person name="Montsant A."/>
            <person name="Obornik M."/>
            <person name="Parker M.S."/>
            <person name="Palenik B."/>
            <person name="Pazour G.J."/>
            <person name="Richardson P.M."/>
            <person name="Rynearson T.A."/>
            <person name="Saito M.A."/>
            <person name="Schwartz D.C."/>
            <person name="Thamatrakoln K."/>
            <person name="Valentin K."/>
            <person name="Vardi A."/>
            <person name="Wilkerson F.P."/>
            <person name="Rokhsar D.S."/>
        </authorList>
    </citation>
    <scope>NUCLEOTIDE SEQUENCE [LARGE SCALE GENOMIC DNA]</scope>
    <source>
        <strain evidence="2 3">CCMP1335</strain>
    </source>
</reference>
<protein>
    <recommendedName>
        <fullName evidence="1">LysM domain-containing protein</fullName>
    </recommendedName>
</protein>
<dbReference type="AlphaFoldDB" id="B8C6Z9"/>
<organism evidence="2 3">
    <name type="scientific">Thalassiosira pseudonana</name>
    <name type="common">Marine diatom</name>
    <name type="synonym">Cyclotella nana</name>
    <dbReference type="NCBI Taxonomy" id="35128"/>
    <lineage>
        <taxon>Eukaryota</taxon>
        <taxon>Sar</taxon>
        <taxon>Stramenopiles</taxon>
        <taxon>Ochrophyta</taxon>
        <taxon>Bacillariophyta</taxon>
        <taxon>Coscinodiscophyceae</taxon>
        <taxon>Thalassiosirophycidae</taxon>
        <taxon>Thalassiosirales</taxon>
        <taxon>Thalassiosiraceae</taxon>
        <taxon>Thalassiosira</taxon>
    </lineage>
</organism>
<dbReference type="SUPFAM" id="SSF54106">
    <property type="entry name" value="LysM domain"/>
    <property type="match status" value="1"/>
</dbReference>
<dbReference type="InterPro" id="IPR045030">
    <property type="entry name" value="LYSM1-4"/>
</dbReference>
<dbReference type="RefSeq" id="XP_002292043.1">
    <property type="nucleotide sequence ID" value="XM_002292007.1"/>
</dbReference>
<dbReference type="Proteomes" id="UP000001449">
    <property type="component" value="Chromosome 8"/>
</dbReference>
<evidence type="ECO:0000259" key="1">
    <source>
        <dbReference type="PROSITE" id="PS51782"/>
    </source>
</evidence>
<dbReference type="CDD" id="cd00118">
    <property type="entry name" value="LysM"/>
    <property type="match status" value="1"/>
</dbReference>
<dbReference type="KEGG" id="tps:THAPSDRAFT_23771"/>
<dbReference type="GeneID" id="7445612"/>
<dbReference type="Gene3D" id="3.10.350.10">
    <property type="entry name" value="LysM domain"/>
    <property type="match status" value="1"/>
</dbReference>
<sequence>MFWNTPQKVSVPPTCDYSNLASSLPDPPKNQRWEHNETTKEWKLVPSIVDDGPEAKVQAADEGVPVTSSSSCIYHKVLPTDTFQGICLRYKVTATDLRRANKMMGTNLKLAPSNLLIPIKGGVSKLDQKQTKELTTEQKIAAILSATSTREEGTKKMGYSEARAYLELNDGDLNGAIANAKEDLGWSSSIQMST</sequence>
<dbReference type="InParanoid" id="B8C6Z9"/>
<evidence type="ECO:0000313" key="3">
    <source>
        <dbReference type="Proteomes" id="UP000001449"/>
    </source>
</evidence>
<feature type="domain" description="LysM" evidence="1">
    <location>
        <begin position="73"/>
        <end position="117"/>
    </location>
</feature>
<evidence type="ECO:0000313" key="2">
    <source>
        <dbReference type="EMBL" id="EED90894.1"/>
    </source>
</evidence>
<dbReference type="Pfam" id="PF01476">
    <property type="entry name" value="LysM"/>
    <property type="match status" value="1"/>
</dbReference>
<keyword evidence="3" id="KW-1185">Reference proteome</keyword>
<dbReference type="EMBL" id="CM000644">
    <property type="protein sequence ID" value="EED90894.1"/>
    <property type="molecule type" value="Genomic_DNA"/>
</dbReference>
<dbReference type="PROSITE" id="PS51782">
    <property type="entry name" value="LYSM"/>
    <property type="match status" value="1"/>
</dbReference>
<dbReference type="InterPro" id="IPR018392">
    <property type="entry name" value="LysM"/>
</dbReference>
<reference evidence="2 3" key="2">
    <citation type="journal article" date="2008" name="Nature">
        <title>The Phaeodactylum genome reveals the evolutionary history of diatom genomes.</title>
        <authorList>
            <person name="Bowler C."/>
            <person name="Allen A.E."/>
            <person name="Badger J.H."/>
            <person name="Grimwood J."/>
            <person name="Jabbari K."/>
            <person name="Kuo A."/>
            <person name="Maheswari U."/>
            <person name="Martens C."/>
            <person name="Maumus F."/>
            <person name="Otillar R.P."/>
            <person name="Rayko E."/>
            <person name="Salamov A."/>
            <person name="Vandepoele K."/>
            <person name="Beszteri B."/>
            <person name="Gruber A."/>
            <person name="Heijde M."/>
            <person name="Katinka M."/>
            <person name="Mock T."/>
            <person name="Valentin K."/>
            <person name="Verret F."/>
            <person name="Berges J.A."/>
            <person name="Brownlee C."/>
            <person name="Cadoret J.P."/>
            <person name="Chiovitti A."/>
            <person name="Choi C.J."/>
            <person name="Coesel S."/>
            <person name="De Martino A."/>
            <person name="Detter J.C."/>
            <person name="Durkin C."/>
            <person name="Falciatore A."/>
            <person name="Fournet J."/>
            <person name="Haruta M."/>
            <person name="Huysman M.J."/>
            <person name="Jenkins B.D."/>
            <person name="Jiroutova K."/>
            <person name="Jorgensen R.E."/>
            <person name="Joubert Y."/>
            <person name="Kaplan A."/>
            <person name="Kroger N."/>
            <person name="Kroth P.G."/>
            <person name="La Roche J."/>
            <person name="Lindquist E."/>
            <person name="Lommer M."/>
            <person name="Martin-Jezequel V."/>
            <person name="Lopez P.J."/>
            <person name="Lucas S."/>
            <person name="Mangogna M."/>
            <person name="McGinnis K."/>
            <person name="Medlin L.K."/>
            <person name="Montsant A."/>
            <person name="Oudot-Le Secq M.P."/>
            <person name="Napoli C."/>
            <person name="Obornik M."/>
            <person name="Parker M.S."/>
            <person name="Petit J.L."/>
            <person name="Porcel B.M."/>
            <person name="Poulsen N."/>
            <person name="Robison M."/>
            <person name="Rychlewski L."/>
            <person name="Rynearson T.A."/>
            <person name="Schmutz J."/>
            <person name="Shapiro H."/>
            <person name="Siaut M."/>
            <person name="Stanley M."/>
            <person name="Sussman M.R."/>
            <person name="Taylor A.R."/>
            <person name="Vardi A."/>
            <person name="von Dassow P."/>
            <person name="Vyverman W."/>
            <person name="Willis A."/>
            <person name="Wyrwicz L.S."/>
            <person name="Rokhsar D.S."/>
            <person name="Weissenbach J."/>
            <person name="Armbrust E.V."/>
            <person name="Green B.R."/>
            <person name="Van de Peer Y."/>
            <person name="Grigoriev I.V."/>
        </authorList>
    </citation>
    <scope>NUCLEOTIDE SEQUENCE [LARGE SCALE GENOMIC DNA]</scope>
    <source>
        <strain evidence="2 3">CCMP1335</strain>
    </source>
</reference>
<dbReference type="InterPro" id="IPR036779">
    <property type="entry name" value="LysM_dom_sf"/>
</dbReference>
<gene>
    <name evidence="2" type="ORF">THAPSDRAFT_23771</name>
</gene>
<accession>B8C6Z9</accession>